<dbReference type="Gene3D" id="3.30.420.10">
    <property type="entry name" value="Ribonuclease H-like superfamily/Ribonuclease H"/>
    <property type="match status" value="1"/>
</dbReference>
<dbReference type="Pfam" id="PF05380">
    <property type="entry name" value="Peptidase_A17"/>
    <property type="match status" value="1"/>
</dbReference>
<dbReference type="InterPro" id="IPR005312">
    <property type="entry name" value="DUF1759"/>
</dbReference>
<dbReference type="EMBL" id="CARXXK010000001">
    <property type="protein sequence ID" value="CAI6345201.1"/>
    <property type="molecule type" value="Genomic_DNA"/>
</dbReference>
<dbReference type="PROSITE" id="PS50994">
    <property type="entry name" value="INTEGRASE"/>
    <property type="match status" value="1"/>
</dbReference>
<dbReference type="GO" id="GO:0003676">
    <property type="term" value="F:nucleic acid binding"/>
    <property type="evidence" value="ECO:0007669"/>
    <property type="project" value="InterPro"/>
</dbReference>
<dbReference type="InterPro" id="IPR041588">
    <property type="entry name" value="Integrase_H2C2"/>
</dbReference>
<reference evidence="2 3" key="1">
    <citation type="submission" date="2023-01" db="EMBL/GenBank/DDBJ databases">
        <authorList>
            <person name="Whitehead M."/>
        </authorList>
    </citation>
    <scope>NUCLEOTIDE SEQUENCE [LARGE SCALE GENOMIC DNA]</scope>
</reference>
<gene>
    <name evidence="2" type="ORF">MEUPH1_LOCUS2238</name>
</gene>
<keyword evidence="3" id="KW-1185">Reference proteome</keyword>
<evidence type="ECO:0000313" key="3">
    <source>
        <dbReference type="Proteomes" id="UP001160148"/>
    </source>
</evidence>
<dbReference type="PANTHER" id="PTHR47331">
    <property type="entry name" value="PHD-TYPE DOMAIN-CONTAINING PROTEIN"/>
    <property type="match status" value="1"/>
</dbReference>
<dbReference type="Pfam" id="PF17921">
    <property type="entry name" value="Integrase_H2C2"/>
    <property type="match status" value="1"/>
</dbReference>
<dbReference type="GO" id="GO:0015074">
    <property type="term" value="P:DNA integration"/>
    <property type="evidence" value="ECO:0007669"/>
    <property type="project" value="InterPro"/>
</dbReference>
<dbReference type="Pfam" id="PF18701">
    <property type="entry name" value="DUF5641"/>
    <property type="match status" value="1"/>
</dbReference>
<accession>A0AAV0VLT0</accession>
<dbReference type="InterPro" id="IPR012337">
    <property type="entry name" value="RNaseH-like_sf"/>
</dbReference>
<dbReference type="SUPFAM" id="SSF53098">
    <property type="entry name" value="Ribonuclease H-like"/>
    <property type="match status" value="1"/>
</dbReference>
<comment type="caution">
    <text evidence="2">The sequence shown here is derived from an EMBL/GenBank/DDBJ whole genome shotgun (WGS) entry which is preliminary data.</text>
</comment>
<evidence type="ECO:0000313" key="2">
    <source>
        <dbReference type="EMBL" id="CAI6345201.1"/>
    </source>
</evidence>
<dbReference type="InterPro" id="IPR040676">
    <property type="entry name" value="DUF5641"/>
</dbReference>
<protein>
    <recommendedName>
        <fullName evidence="1">Integrase catalytic domain-containing protein</fullName>
    </recommendedName>
</protein>
<dbReference type="Pfam" id="PF03564">
    <property type="entry name" value="DUF1759"/>
    <property type="match status" value="1"/>
</dbReference>
<dbReference type="Proteomes" id="UP001160148">
    <property type="component" value="Unassembled WGS sequence"/>
</dbReference>
<dbReference type="InterPro" id="IPR008042">
    <property type="entry name" value="Retrotrans_Pao"/>
</dbReference>
<proteinExistence type="predicted"/>
<dbReference type="AlphaFoldDB" id="A0AAV0VLT0"/>
<feature type="domain" description="Integrase catalytic" evidence="1">
    <location>
        <begin position="759"/>
        <end position="956"/>
    </location>
</feature>
<organism evidence="2 3">
    <name type="scientific">Macrosiphum euphorbiae</name>
    <name type="common">potato aphid</name>
    <dbReference type="NCBI Taxonomy" id="13131"/>
    <lineage>
        <taxon>Eukaryota</taxon>
        <taxon>Metazoa</taxon>
        <taxon>Ecdysozoa</taxon>
        <taxon>Arthropoda</taxon>
        <taxon>Hexapoda</taxon>
        <taxon>Insecta</taxon>
        <taxon>Pterygota</taxon>
        <taxon>Neoptera</taxon>
        <taxon>Paraneoptera</taxon>
        <taxon>Hemiptera</taxon>
        <taxon>Sternorrhyncha</taxon>
        <taxon>Aphidomorpha</taxon>
        <taxon>Aphidoidea</taxon>
        <taxon>Aphididae</taxon>
        <taxon>Macrosiphini</taxon>
        <taxon>Macrosiphum</taxon>
    </lineage>
</organism>
<evidence type="ECO:0000259" key="1">
    <source>
        <dbReference type="PROSITE" id="PS50994"/>
    </source>
</evidence>
<dbReference type="InterPro" id="IPR001584">
    <property type="entry name" value="Integrase_cat-core"/>
</dbReference>
<sequence>MTNKTKKNETAEQALECARIARNRAQKSISDILNIARLSVNNPAEREQLSASVKRLDSFFSRFQAEQDVIINSLVVVGRSDEYEKIDSPVVDTVEAVVDEIREIVDRTSEVTAAIQPVPLRQSFSTFPKIELPSFDGSIKNWCAFRDSFKSLVHEDSNVDNIHKFQLLSQSLTGSALSVIKSIPLSAANYNVAWAALTDRFENKRLLATAHSDKLFAFKPIASKLVLTAASNPIHKNKGLSSSSSKLNKPKNCTICNRGKHFLYHCPEFKTYSVSPRREYVKENKLCFSCMSSTHIEDTPNTKRGVLSAIARLFDPIGALGPMLLWAKSFMQQRWQTQLNWDTPLPPHRAPHLRIAWRQFLSELPSLSNLTITRHIDIREYQDVQLLGFADASQRGYAANVYLRVVHPTGKVSVSLVTCKTKVAPLKGSERDESLTIPRLELCAALLLAQLLHRLHTKIASVIPISHVRAWTDSSVVLSWLTADQKMFKIFVTNRVAKIHTLLPNCKWSHVRTTENPADPSSRGLLPSDLVACTLHWKGPTFLQLSEDQWPGPQIETLSLDGLPEVKNPSTCVMVVCETPSFDTFLLRFSSWSRLQHALAYALRFVDRVIVKRPTNTDALTPDELQRAMRLAVRVTQRTYFPELLKQLAKPNHLVTPPTMAQLAPFMDHAGLIRGGGRLQRSMLSDDAKHPYLLPKESHVTSLLITAFHRRLLHAGPKLIIAMLRQEFWIVSCREAVRRVIFKCVTCTRHKALHPTPRMGILPEARVHSVRAFSSVGTDYGGPYLIKECKRRNTKTTKVYIALFVCMATKAIHLEIVSDLTADAFLAALDRFVARRGVPAHVYSDCGTNYVGAARQLKQIFRDKNVQAQVSAHVVCDWHFNPPATPHFGGLWEAGIKSVKFHLKRVIGTQVLTYEEFETLCVRIEGILNSRPLTPASMDPHDHTALTPGHFLIGQPIMEVPEVNLTEVPMNRLTRWQLLRQMHQSFWKRWSREYLNTLQGRQKWTTIQDNLKVGDLVIVDAPNQPPSVWRMGRITAVHPGPDQIVRVITIITQDGEMKRPVVKVVKLPTDK</sequence>
<dbReference type="InterPro" id="IPR036397">
    <property type="entry name" value="RNaseH_sf"/>
</dbReference>
<name>A0AAV0VLT0_9HEMI</name>